<reference evidence="1 2" key="1">
    <citation type="submission" date="2020-02" db="EMBL/GenBank/DDBJ databases">
        <title>Genome sequencing for Kineobactrum sp. M2.</title>
        <authorList>
            <person name="Park S.-J."/>
        </authorList>
    </citation>
    <scope>NUCLEOTIDE SEQUENCE [LARGE SCALE GENOMIC DNA]</scope>
    <source>
        <strain evidence="1 2">M2</strain>
    </source>
</reference>
<keyword evidence="2" id="KW-1185">Reference proteome</keyword>
<dbReference type="EMBL" id="CP048711">
    <property type="protein sequence ID" value="QIB67602.1"/>
    <property type="molecule type" value="Genomic_DNA"/>
</dbReference>
<dbReference type="Proteomes" id="UP000477680">
    <property type="component" value="Chromosome"/>
</dbReference>
<gene>
    <name evidence="1" type="ORF">G3T16_08605</name>
</gene>
<dbReference type="KEGG" id="kim:G3T16_08605"/>
<proteinExistence type="predicted"/>
<name>A0A6C0U5X5_9GAMM</name>
<dbReference type="GO" id="GO:0016740">
    <property type="term" value="F:transferase activity"/>
    <property type="evidence" value="ECO:0007669"/>
    <property type="project" value="UniProtKB-KW"/>
</dbReference>
<protein>
    <submittedName>
        <fullName evidence="1">GNAT family N-acetyltransferase</fullName>
    </submittedName>
</protein>
<keyword evidence="1" id="KW-0808">Transferase</keyword>
<dbReference type="AlphaFoldDB" id="A0A6C0U5X5"/>
<dbReference type="Gene3D" id="3.40.630.30">
    <property type="match status" value="1"/>
</dbReference>
<organism evidence="1 2">
    <name type="scientific">Kineobactrum salinum</name>
    <dbReference type="NCBI Taxonomy" id="2708301"/>
    <lineage>
        <taxon>Bacteria</taxon>
        <taxon>Pseudomonadati</taxon>
        <taxon>Pseudomonadota</taxon>
        <taxon>Gammaproteobacteria</taxon>
        <taxon>Cellvibrionales</taxon>
        <taxon>Halieaceae</taxon>
        <taxon>Kineobactrum</taxon>
    </lineage>
</organism>
<accession>A0A6C0U5X5</accession>
<sequence length="61" mass="6610">MATALIQRLEMISAARGAYLMFVQADTGPEDEPAIALYSKLGTREEVLHFDLPAESENGVA</sequence>
<evidence type="ECO:0000313" key="1">
    <source>
        <dbReference type="EMBL" id="QIB67602.1"/>
    </source>
</evidence>
<evidence type="ECO:0000313" key="2">
    <source>
        <dbReference type="Proteomes" id="UP000477680"/>
    </source>
</evidence>